<dbReference type="STRING" id="460265.Mnod_0427"/>
<dbReference type="AlphaFoldDB" id="B8IC81"/>
<reference evidence="1 2" key="1">
    <citation type="submission" date="2009-01" db="EMBL/GenBank/DDBJ databases">
        <title>Complete sequence of chromosome of Methylobacterium nodulans ORS 2060.</title>
        <authorList>
            <consortium name="US DOE Joint Genome Institute"/>
            <person name="Lucas S."/>
            <person name="Copeland A."/>
            <person name="Lapidus A."/>
            <person name="Glavina del Rio T."/>
            <person name="Dalin E."/>
            <person name="Tice H."/>
            <person name="Bruce D."/>
            <person name="Goodwin L."/>
            <person name="Pitluck S."/>
            <person name="Sims D."/>
            <person name="Brettin T."/>
            <person name="Detter J.C."/>
            <person name="Han C."/>
            <person name="Larimer F."/>
            <person name="Land M."/>
            <person name="Hauser L."/>
            <person name="Kyrpides N."/>
            <person name="Ivanova N."/>
            <person name="Marx C.J."/>
            <person name="Richardson P."/>
        </authorList>
    </citation>
    <scope>NUCLEOTIDE SEQUENCE [LARGE SCALE GENOMIC DNA]</scope>
    <source>
        <strain evidence="2">LMG 21967 / CNCM I-2342 / ORS 2060</strain>
    </source>
</reference>
<gene>
    <name evidence="1" type="ordered locus">Mnod_0427</name>
</gene>
<sequence>MRSAAPEYGEFDAKKVFLDTRVKPSPGLIRGRVDIDPRMVGAGVTCKF</sequence>
<proteinExistence type="predicted"/>
<dbReference type="RefSeq" id="WP_015927180.1">
    <property type="nucleotide sequence ID" value="NC_011894.1"/>
</dbReference>
<dbReference type="Proteomes" id="UP000008207">
    <property type="component" value="Chromosome"/>
</dbReference>
<dbReference type="HOGENOM" id="CLU_3154749_0_0_5"/>
<dbReference type="KEGG" id="mno:Mnod_0427"/>
<protein>
    <submittedName>
        <fullName evidence="1">Uncharacterized protein</fullName>
    </submittedName>
</protein>
<accession>B8IC81</accession>
<evidence type="ECO:0000313" key="2">
    <source>
        <dbReference type="Proteomes" id="UP000008207"/>
    </source>
</evidence>
<dbReference type="EMBL" id="CP001349">
    <property type="protein sequence ID" value="ACL55469.1"/>
    <property type="molecule type" value="Genomic_DNA"/>
</dbReference>
<dbReference type="OrthoDB" id="9807574at2"/>
<organism evidence="1 2">
    <name type="scientific">Methylobacterium nodulans (strain LMG 21967 / CNCM I-2342 / ORS 2060)</name>
    <dbReference type="NCBI Taxonomy" id="460265"/>
    <lineage>
        <taxon>Bacteria</taxon>
        <taxon>Pseudomonadati</taxon>
        <taxon>Pseudomonadota</taxon>
        <taxon>Alphaproteobacteria</taxon>
        <taxon>Hyphomicrobiales</taxon>
        <taxon>Methylobacteriaceae</taxon>
        <taxon>Methylobacterium</taxon>
    </lineage>
</organism>
<keyword evidence="2" id="KW-1185">Reference proteome</keyword>
<name>B8IC81_METNO</name>
<evidence type="ECO:0000313" key="1">
    <source>
        <dbReference type="EMBL" id="ACL55469.1"/>
    </source>
</evidence>